<dbReference type="KEGG" id="dpte:113798638"/>
<feature type="region of interest" description="Disordered" evidence="1">
    <location>
        <begin position="507"/>
        <end position="535"/>
    </location>
</feature>
<dbReference type="OrthoDB" id="6504100at2759"/>
<protein>
    <submittedName>
        <fullName evidence="3">Uncharacterized protein LOC113798638</fullName>
    </submittedName>
</protein>
<dbReference type="Proteomes" id="UP000515146">
    <property type="component" value="Unplaced"/>
</dbReference>
<dbReference type="InParanoid" id="A0A6P6YHK9"/>
<evidence type="ECO:0000313" key="3">
    <source>
        <dbReference type="RefSeq" id="XP_027205003.1"/>
    </source>
</evidence>
<reference evidence="3" key="1">
    <citation type="submission" date="2025-08" db="UniProtKB">
        <authorList>
            <consortium name="RefSeq"/>
        </authorList>
    </citation>
    <scope>IDENTIFICATION</scope>
    <source>
        <strain evidence="3">Airmid</strain>
    </source>
</reference>
<organism evidence="2 3">
    <name type="scientific">Dermatophagoides pteronyssinus</name>
    <name type="common">European house dust mite</name>
    <dbReference type="NCBI Taxonomy" id="6956"/>
    <lineage>
        <taxon>Eukaryota</taxon>
        <taxon>Metazoa</taxon>
        <taxon>Ecdysozoa</taxon>
        <taxon>Arthropoda</taxon>
        <taxon>Chelicerata</taxon>
        <taxon>Arachnida</taxon>
        <taxon>Acari</taxon>
        <taxon>Acariformes</taxon>
        <taxon>Sarcoptiformes</taxon>
        <taxon>Astigmata</taxon>
        <taxon>Psoroptidia</taxon>
        <taxon>Analgoidea</taxon>
        <taxon>Pyroglyphidae</taxon>
        <taxon>Dermatophagoidinae</taxon>
        <taxon>Dermatophagoides</taxon>
    </lineage>
</organism>
<feature type="non-terminal residue" evidence="3">
    <location>
        <position position="535"/>
    </location>
</feature>
<feature type="compositionally biased region" description="Polar residues" evidence="1">
    <location>
        <begin position="524"/>
        <end position="535"/>
    </location>
</feature>
<accession>A0A6P6YHK9</accession>
<feature type="compositionally biased region" description="Acidic residues" evidence="1">
    <location>
        <begin position="511"/>
        <end position="520"/>
    </location>
</feature>
<name>A0A6P6YHK9_DERPT</name>
<evidence type="ECO:0000313" key="2">
    <source>
        <dbReference type="Proteomes" id="UP000515146"/>
    </source>
</evidence>
<evidence type="ECO:0000256" key="1">
    <source>
        <dbReference type="SAM" id="MobiDB-lite"/>
    </source>
</evidence>
<sequence length="535" mass="62927">MAFAIYLRHQRDFQPEHPQILEKNINDPNVRFTFVDFIPGVIKPAGSVMSQSSVEYHSFSTMIKVANQWLQNHHDEWEFINGETIIIPIKYNDQNQCYELKTNDCCYYIYGSETNNVLRAFRLWIRRRRRRQLHKRQNNQQICFKDIIPRMKNDITCEFEDLDDVIKRFNDEIIQNNGFDGRILAIESASYDANLEWEINTEQTLSILSTKNLFILRIFYETLNNDNQEKLLIQIGIEDFHPRQLTRSTFFRRPKFECFDQVIERGSLWLRQQTNQQRQRQFLNAQSLDVKMKSTNPKNGSRSMAFTEHGAYMRIFRICFFESIESESSILQQQQQQQQSSSPPPMINLGNRLFTPTKRTDTITDIVQQLHDWIKHYTEKLRLRQKTLDDMDEIMMMTKESSSSSSPPLINDDVDDDRILSAETVEIFMKELPTNRSDIERAANDDTFLVNRFGNKNAYLFFSFRLFYDSTLTMISDSITNMTNLSETMSTISSNADSSWTIDICSNDNNNNDDDDDDDKQTDQKSLLSESTITT</sequence>
<keyword evidence="2" id="KW-1185">Reference proteome</keyword>
<dbReference type="AlphaFoldDB" id="A0A6P6YHK9"/>
<dbReference type="RefSeq" id="XP_027205003.1">
    <property type="nucleotide sequence ID" value="XM_027349202.1"/>
</dbReference>
<gene>
    <name evidence="3" type="primary">LOC113798638</name>
</gene>
<proteinExistence type="predicted"/>